<evidence type="ECO:0000313" key="1">
    <source>
        <dbReference type="EMBL" id="KPW90042.1"/>
    </source>
</evidence>
<name>A0A0P9MEU1_PSESX</name>
<accession>A0A0P9MEU1</accession>
<dbReference type="Proteomes" id="UP000050381">
    <property type="component" value="Unassembled WGS sequence"/>
</dbReference>
<dbReference type="RefSeq" id="WP_235811884.1">
    <property type="nucleotide sequence ID" value="NZ_LIIH01000019.1"/>
</dbReference>
<reference evidence="1 2" key="1">
    <citation type="submission" date="2015-09" db="EMBL/GenBank/DDBJ databases">
        <title>Genome announcement of multiple Pseudomonas syringae strains.</title>
        <authorList>
            <person name="Thakur S."/>
            <person name="Wang P.W."/>
            <person name="Gong Y."/>
            <person name="Weir B.S."/>
            <person name="Guttman D.S."/>
        </authorList>
    </citation>
    <scope>NUCLEOTIDE SEQUENCE [LARGE SCALE GENOMIC DNA]</scope>
    <source>
        <strain evidence="1 2">ICMP9419</strain>
    </source>
</reference>
<dbReference type="EMBL" id="LJQD01000521">
    <property type="protein sequence ID" value="KPW90042.1"/>
    <property type="molecule type" value="Genomic_DNA"/>
</dbReference>
<organism evidence="1 2">
    <name type="scientific">Pseudomonas syringae pv. castaneae</name>
    <dbReference type="NCBI Taxonomy" id="264450"/>
    <lineage>
        <taxon>Bacteria</taxon>
        <taxon>Pseudomonadati</taxon>
        <taxon>Pseudomonadota</taxon>
        <taxon>Gammaproteobacteria</taxon>
        <taxon>Pseudomonadales</taxon>
        <taxon>Pseudomonadaceae</taxon>
        <taxon>Pseudomonas</taxon>
        <taxon>Pseudomonas syringae</taxon>
    </lineage>
</organism>
<dbReference type="AlphaFoldDB" id="A0A0P9MEU1"/>
<proteinExistence type="predicted"/>
<sequence>MMNRHTAPVSAELNYGSTQDGLISMIPVRRDLKFDLPADRITDWHNHCVQTTVLLNTMSIVTPLTERYIIESLREYRESIEDPELIEKIDGLVAQEAIHSREHRRYNALIEAAGLPVDQIIRGWQTLYGITQKRWVARWFRLATVMMLEHHTAAASSKLLKMPSILQSSVEGYRDMLTWHSLEELEHKSVSFEVWQQVITPEWRQYVYRTLTTLVISPPFWSAFYISLLRVLCASRRSDKALSGYWQLFKMMFGVRGLISSNAWVWIQYLLPGYHPWKDDNSAALASAMRKLVRRQTSP</sequence>
<dbReference type="InterPro" id="IPR016516">
    <property type="entry name" value="UCP07580"/>
</dbReference>
<protein>
    <submittedName>
        <fullName evidence="1">FF domain protein</fullName>
    </submittedName>
</protein>
<comment type="caution">
    <text evidence="1">The sequence shown here is derived from an EMBL/GenBank/DDBJ whole genome shotgun (WGS) entry which is preliminary data.</text>
</comment>
<dbReference type="PANTHER" id="PTHR39456:SF1">
    <property type="entry name" value="METAL-DEPENDENT HYDROLASE"/>
    <property type="match status" value="1"/>
</dbReference>
<dbReference type="PATRIC" id="fig|264450.4.peg.6383"/>
<dbReference type="Pfam" id="PF10118">
    <property type="entry name" value="Metal_hydrol"/>
    <property type="match status" value="1"/>
</dbReference>
<dbReference type="PANTHER" id="PTHR39456">
    <property type="entry name" value="METAL-DEPENDENT HYDROLASE"/>
    <property type="match status" value="1"/>
</dbReference>
<evidence type="ECO:0000313" key="2">
    <source>
        <dbReference type="Proteomes" id="UP000050381"/>
    </source>
</evidence>
<gene>
    <name evidence="1" type="ORF">ALO79_05408</name>
</gene>